<evidence type="ECO:0000313" key="1">
    <source>
        <dbReference type="EnsemblPlants" id="ORUFI11G23350.1"/>
    </source>
</evidence>
<evidence type="ECO:0000313" key="2">
    <source>
        <dbReference type="Proteomes" id="UP000008022"/>
    </source>
</evidence>
<dbReference type="Gramene" id="ORUFI11G23350.1">
    <property type="protein sequence ID" value="ORUFI11G23350.1"/>
    <property type="gene ID" value="ORUFI11G23350"/>
</dbReference>
<dbReference type="eggNOG" id="ENOG502R5V9">
    <property type="taxonomic scope" value="Eukaryota"/>
</dbReference>
<reference evidence="1" key="2">
    <citation type="submission" date="2015-06" db="UniProtKB">
        <authorList>
            <consortium name="EnsemblPlants"/>
        </authorList>
    </citation>
    <scope>IDENTIFICATION</scope>
</reference>
<reference evidence="2" key="1">
    <citation type="submission" date="2013-06" db="EMBL/GenBank/DDBJ databases">
        <authorList>
            <person name="Zhao Q."/>
        </authorList>
    </citation>
    <scope>NUCLEOTIDE SEQUENCE</scope>
    <source>
        <strain evidence="2">cv. W1943</strain>
    </source>
</reference>
<accession>A0A0E0RBL5</accession>
<name>A0A0E0RBL5_ORYRU</name>
<keyword evidence="2" id="KW-1185">Reference proteome</keyword>
<proteinExistence type="predicted"/>
<protein>
    <submittedName>
        <fullName evidence="1">Uncharacterized protein</fullName>
    </submittedName>
</protein>
<dbReference type="EnsemblPlants" id="ORUFI11G23350.1">
    <property type="protein sequence ID" value="ORUFI11G23350.1"/>
    <property type="gene ID" value="ORUFI11G23350"/>
</dbReference>
<sequence>MATEESCNDLTGFHADSHNRLAGGSAKAKERLQAVSSPCVKAGANIIRFPPVVHLTQSDLDVLDPRGQPVADGKVPDKTGDSLEVAEEALGWRPAGCDTLRILLNAVLTVVGEFHRLLDPWRALVVVVAVEGAGLLFQEQQEEGVHHLHLVLDELHVAADAAKQPCLVSEHGADAAQQRVEDALD</sequence>
<dbReference type="AlphaFoldDB" id="A0A0E0RBL5"/>
<dbReference type="HOGENOM" id="CLU_089104_0_0_1"/>
<organism evidence="1 2">
    <name type="scientific">Oryza rufipogon</name>
    <name type="common">Brownbeard rice</name>
    <name type="synonym">Asian wild rice</name>
    <dbReference type="NCBI Taxonomy" id="4529"/>
    <lineage>
        <taxon>Eukaryota</taxon>
        <taxon>Viridiplantae</taxon>
        <taxon>Streptophyta</taxon>
        <taxon>Embryophyta</taxon>
        <taxon>Tracheophyta</taxon>
        <taxon>Spermatophyta</taxon>
        <taxon>Magnoliopsida</taxon>
        <taxon>Liliopsida</taxon>
        <taxon>Poales</taxon>
        <taxon>Poaceae</taxon>
        <taxon>BOP clade</taxon>
        <taxon>Oryzoideae</taxon>
        <taxon>Oryzeae</taxon>
        <taxon>Oryzinae</taxon>
        <taxon>Oryza</taxon>
    </lineage>
</organism>
<dbReference type="Proteomes" id="UP000008022">
    <property type="component" value="Unassembled WGS sequence"/>
</dbReference>